<dbReference type="EMBL" id="WSFA01000022">
    <property type="protein sequence ID" value="NDL39320.1"/>
    <property type="molecule type" value="Genomic_DNA"/>
</dbReference>
<evidence type="ECO:0000313" key="1">
    <source>
        <dbReference type="EMBL" id="NDL39320.1"/>
    </source>
</evidence>
<comment type="caution">
    <text evidence="1">The sequence shown here is derived from an EMBL/GenBank/DDBJ whole genome shotgun (WGS) entry which is preliminary data.</text>
</comment>
<reference evidence="1 2" key="1">
    <citation type="submission" date="2019-12" db="EMBL/GenBank/DDBJ databases">
        <title>Engineering Photorhabdus to improve their lethality against agricultural pests.</title>
        <authorList>
            <person name="Machado R.A.R."/>
        </authorList>
    </citation>
    <scope>NUCLEOTIDE SEQUENCE [LARGE SCALE GENOMIC DNA]</scope>
    <source>
        <strain evidence="1 2">EN01</strain>
    </source>
</reference>
<sequence length="156" mass="17492">MQHLITFRNATMTISLRGHHLLCIFTYAGNGYSTGFVENYNRIIPRIRDEDILIVAGPDDICIPLLGEDKPHCFGESVIVRDSRALDAVGSLMGRSIDIGHTLRLDETYLKQARWAFNRGIIRSACIGCEWESLCTRIAADDYSSTLLKRNSGKSE</sequence>
<organism evidence="1 2">
    <name type="scientific">Photorhabdus laumondii subsp. laumondii</name>
    <name type="common">Photorhabdus luminescens subsp. laumondii</name>
    <dbReference type="NCBI Taxonomy" id="141679"/>
    <lineage>
        <taxon>Bacteria</taxon>
        <taxon>Pseudomonadati</taxon>
        <taxon>Pseudomonadota</taxon>
        <taxon>Gammaproteobacteria</taxon>
        <taxon>Enterobacterales</taxon>
        <taxon>Morganellaceae</taxon>
        <taxon>Photorhabdus</taxon>
    </lineage>
</organism>
<name>A0A6L9JNV8_PHOLM</name>
<evidence type="ECO:0000313" key="2">
    <source>
        <dbReference type="Proteomes" id="UP000479300"/>
    </source>
</evidence>
<dbReference type="Pfam" id="PF06935">
    <property type="entry name" value="DUF1284"/>
    <property type="match status" value="1"/>
</dbReference>
<dbReference type="Proteomes" id="UP000479300">
    <property type="component" value="Unassembled WGS sequence"/>
</dbReference>
<protein>
    <submittedName>
        <fullName evidence="1">DUF1284 domain-containing protein</fullName>
    </submittedName>
</protein>
<gene>
    <name evidence="1" type="ORF">GPY51_11195</name>
</gene>
<proteinExistence type="predicted"/>
<dbReference type="InterPro" id="IPR009702">
    <property type="entry name" value="DUF1284"/>
</dbReference>
<accession>A0A6L9JNV8</accession>
<dbReference type="AlphaFoldDB" id="A0A6L9JNV8"/>